<accession>A0A7C1NN45</accession>
<evidence type="ECO:0000259" key="1">
    <source>
        <dbReference type="Pfam" id="PF13662"/>
    </source>
</evidence>
<dbReference type="InterPro" id="IPR006171">
    <property type="entry name" value="TOPRIM_dom"/>
</dbReference>
<reference evidence="2" key="1">
    <citation type="journal article" date="2020" name="mSystems">
        <title>Genome- and Community-Level Interaction Insights into Carbon Utilization and Element Cycling Functions of Hydrothermarchaeota in Hydrothermal Sediment.</title>
        <authorList>
            <person name="Zhou Z."/>
            <person name="Liu Y."/>
            <person name="Xu W."/>
            <person name="Pan J."/>
            <person name="Luo Z.H."/>
            <person name="Li M."/>
        </authorList>
    </citation>
    <scope>NUCLEOTIDE SEQUENCE [LARGE SCALE GENOMIC DNA]</scope>
    <source>
        <strain evidence="2">HyVt-365</strain>
    </source>
</reference>
<dbReference type="SUPFAM" id="SSF111304">
    <property type="entry name" value="Recombination protein RecR"/>
    <property type="match status" value="1"/>
</dbReference>
<gene>
    <name evidence="2" type="ORF">ENI09_01655</name>
</gene>
<name>A0A7C1NN45_UNCKA</name>
<organism evidence="2">
    <name type="scientific">candidate division WWE3 bacterium</name>
    <dbReference type="NCBI Taxonomy" id="2053526"/>
    <lineage>
        <taxon>Bacteria</taxon>
        <taxon>Katanobacteria</taxon>
    </lineage>
</organism>
<dbReference type="Gene3D" id="3.40.1360.10">
    <property type="match status" value="1"/>
</dbReference>
<protein>
    <submittedName>
        <fullName evidence="2">Toprim domain-containing protein</fullName>
    </submittedName>
</protein>
<proteinExistence type="predicted"/>
<dbReference type="Pfam" id="PF13662">
    <property type="entry name" value="Toprim_4"/>
    <property type="match status" value="1"/>
</dbReference>
<dbReference type="Proteomes" id="UP000885744">
    <property type="component" value="Unassembled WGS sequence"/>
</dbReference>
<dbReference type="EMBL" id="DRHH01000069">
    <property type="protein sequence ID" value="HEB14094.1"/>
    <property type="molecule type" value="Genomic_DNA"/>
</dbReference>
<dbReference type="InterPro" id="IPR023627">
    <property type="entry name" value="Rcmb_RecR"/>
</dbReference>
<comment type="caution">
    <text evidence="2">The sequence shown here is derived from an EMBL/GenBank/DDBJ whole genome shotgun (WGS) entry which is preliminary data.</text>
</comment>
<feature type="domain" description="Toprim" evidence="1">
    <location>
        <begin position="2"/>
        <end position="26"/>
    </location>
</feature>
<feature type="non-terminal residue" evidence="2">
    <location>
        <position position="1"/>
    </location>
</feature>
<sequence>KYKGFYHVLHGVISPLEHVGPENLKI</sequence>
<dbReference type="AlphaFoldDB" id="A0A7C1NN45"/>
<evidence type="ECO:0000313" key="2">
    <source>
        <dbReference type="EMBL" id="HEB14094.1"/>
    </source>
</evidence>